<dbReference type="SUPFAM" id="SSF52980">
    <property type="entry name" value="Restriction endonuclease-like"/>
    <property type="match status" value="1"/>
</dbReference>
<keyword evidence="2" id="KW-0378">Hydrolase</keyword>
<accession>A0A7W6ESC4</accession>
<keyword evidence="1" id="KW-1133">Transmembrane helix</keyword>
<organism evidence="2 3">
    <name type="scientific">Runella defluvii</name>
    <dbReference type="NCBI Taxonomy" id="370973"/>
    <lineage>
        <taxon>Bacteria</taxon>
        <taxon>Pseudomonadati</taxon>
        <taxon>Bacteroidota</taxon>
        <taxon>Cytophagia</taxon>
        <taxon>Cytophagales</taxon>
        <taxon>Spirosomataceae</taxon>
        <taxon>Runella</taxon>
    </lineage>
</organism>
<dbReference type="InterPro" id="IPR011335">
    <property type="entry name" value="Restrct_endonuc-II-like"/>
</dbReference>
<keyword evidence="2" id="KW-0255">Endonuclease</keyword>
<name>A0A7W6ESC4_9BACT</name>
<dbReference type="InterPro" id="IPR012296">
    <property type="entry name" value="Nuclease_put_TT1808"/>
</dbReference>
<keyword evidence="1" id="KW-0812">Transmembrane</keyword>
<keyword evidence="1" id="KW-0472">Membrane</keyword>
<feature type="transmembrane region" description="Helical" evidence="1">
    <location>
        <begin position="47"/>
        <end position="67"/>
    </location>
</feature>
<dbReference type="EMBL" id="JACIBY010000011">
    <property type="protein sequence ID" value="MBB3840570.1"/>
    <property type="molecule type" value="Genomic_DNA"/>
</dbReference>
<evidence type="ECO:0000313" key="2">
    <source>
        <dbReference type="EMBL" id="MBB3840570.1"/>
    </source>
</evidence>
<proteinExistence type="predicted"/>
<dbReference type="Proteomes" id="UP000541352">
    <property type="component" value="Unassembled WGS sequence"/>
</dbReference>
<comment type="caution">
    <text evidence="2">The sequence shown here is derived from an EMBL/GenBank/DDBJ whole genome shotgun (WGS) entry which is preliminary data.</text>
</comment>
<dbReference type="Gene3D" id="3.90.1570.10">
    <property type="entry name" value="tt1808, chain A"/>
    <property type="match status" value="1"/>
</dbReference>
<evidence type="ECO:0000256" key="1">
    <source>
        <dbReference type="SAM" id="Phobius"/>
    </source>
</evidence>
<sequence length="205" mass="23737">MTTTQKVPRRKRKLEKIPSYLVYETLNGKVLPYKGYRDVLEKKKKTAEIMGCSSLQGILVSIMVWFINSHINRKKYFVATNEIGIHISKNTNLANDIAIFEKEGLTLNNRYFEVAPKVVVEIDIKIDIDPDDHDEKFSYIIEKAQKMLEFGTEKVIWVSTQTKIIFVFSKTETWVMVPFDTNIPVLDDCVLNLAQLMQEEGIEIE</sequence>
<dbReference type="GO" id="GO:0004519">
    <property type="term" value="F:endonuclease activity"/>
    <property type="evidence" value="ECO:0007669"/>
    <property type="project" value="UniProtKB-KW"/>
</dbReference>
<dbReference type="AlphaFoldDB" id="A0A7W6ESC4"/>
<keyword evidence="3" id="KW-1185">Reference proteome</keyword>
<dbReference type="RefSeq" id="WP_183977608.1">
    <property type="nucleotide sequence ID" value="NZ_JACIBY010000011.1"/>
</dbReference>
<protein>
    <submittedName>
        <fullName evidence="2">Uma2 family endonuclease</fullName>
    </submittedName>
</protein>
<keyword evidence="2" id="KW-0540">Nuclease</keyword>
<reference evidence="2 3" key="1">
    <citation type="submission" date="2020-08" db="EMBL/GenBank/DDBJ databases">
        <title>Genomic Encyclopedia of Type Strains, Phase IV (KMG-IV): sequencing the most valuable type-strain genomes for metagenomic binning, comparative biology and taxonomic classification.</title>
        <authorList>
            <person name="Goeker M."/>
        </authorList>
    </citation>
    <scope>NUCLEOTIDE SEQUENCE [LARGE SCALE GENOMIC DNA]</scope>
    <source>
        <strain evidence="2 3">DSM 17976</strain>
    </source>
</reference>
<evidence type="ECO:0000313" key="3">
    <source>
        <dbReference type="Proteomes" id="UP000541352"/>
    </source>
</evidence>
<gene>
    <name evidence="2" type="ORF">FHS57_004590</name>
</gene>